<feature type="chain" id="PRO_5002195651" description="Endonuclease/exonuclease/phosphatase domain-containing protein" evidence="1">
    <location>
        <begin position="21"/>
        <end position="253"/>
    </location>
</feature>
<dbReference type="Gene3D" id="3.60.10.10">
    <property type="entry name" value="Endonuclease/exonuclease/phosphatase"/>
    <property type="match status" value="1"/>
</dbReference>
<dbReference type="GO" id="GO:0006506">
    <property type="term" value="P:GPI anchor biosynthetic process"/>
    <property type="evidence" value="ECO:0007669"/>
    <property type="project" value="TreeGrafter"/>
</dbReference>
<organism evidence="3 4">
    <name type="scientific">Defluviitoga tunisiensis</name>
    <dbReference type="NCBI Taxonomy" id="1006576"/>
    <lineage>
        <taxon>Bacteria</taxon>
        <taxon>Thermotogati</taxon>
        <taxon>Thermotogota</taxon>
        <taxon>Thermotogae</taxon>
        <taxon>Petrotogales</taxon>
        <taxon>Petrotogaceae</taxon>
        <taxon>Defluviitoga</taxon>
    </lineage>
</organism>
<feature type="domain" description="Endonuclease/exonuclease/phosphatase" evidence="2">
    <location>
        <begin position="25"/>
        <end position="244"/>
    </location>
</feature>
<dbReference type="InterPro" id="IPR036691">
    <property type="entry name" value="Endo/exonu/phosph_ase_sf"/>
</dbReference>
<dbReference type="InterPro" id="IPR005135">
    <property type="entry name" value="Endo/exonuclease/phosphatase"/>
</dbReference>
<gene>
    <name evidence="3" type="ORF">DTL3_0572</name>
</gene>
<accession>A0A0C7NIY5</accession>
<dbReference type="Proteomes" id="UP000032809">
    <property type="component" value="Chromosome I"/>
</dbReference>
<dbReference type="AlphaFoldDB" id="A0A0C7NIY5"/>
<dbReference type="OrthoDB" id="155529at2"/>
<evidence type="ECO:0000256" key="1">
    <source>
        <dbReference type="SAM" id="SignalP"/>
    </source>
</evidence>
<dbReference type="KEGG" id="dtn:DTL3_0572"/>
<dbReference type="SUPFAM" id="SSF56219">
    <property type="entry name" value="DNase I-like"/>
    <property type="match status" value="1"/>
</dbReference>
<protein>
    <recommendedName>
        <fullName evidence="2">Endonuclease/exonuclease/phosphatase domain-containing protein</fullName>
    </recommendedName>
</protein>
<dbReference type="PANTHER" id="PTHR14859">
    <property type="entry name" value="CALCOFLUOR WHITE HYPERSENSITIVE PROTEIN PRECURSOR"/>
    <property type="match status" value="1"/>
</dbReference>
<dbReference type="HOGENOM" id="CLU_060500_4_2_0"/>
<sequence>MKKKLVFIMFVLILTSFSFAAIKVMTYNIQHGLGMDEVFDFQRTIDVLKEENPDILMVQEVDQGRSRSLNLKQAEIIADELGMDYYFYPTEGKDNYGVAIFSKFKAIEKFGFDLPQPKWMLATQRGAAAMVIEVDGKQMLVISTHLGLGGLQEIQTEVMELLNVSEKYGLPTLIGGDFNISYFELSYGVKEFLHKFESVNQELKKEIKTFQSDFPGSQIDFIFFTRGDFKIMDAYTVNSFASDHLPLISLIEF</sequence>
<proteinExistence type="predicted"/>
<dbReference type="PANTHER" id="PTHR14859:SF1">
    <property type="entry name" value="PGAP2-INTERACTING PROTEIN"/>
    <property type="match status" value="1"/>
</dbReference>
<dbReference type="EMBL" id="LN824141">
    <property type="protein sequence ID" value="CEP77891.1"/>
    <property type="molecule type" value="Genomic_DNA"/>
</dbReference>
<evidence type="ECO:0000313" key="3">
    <source>
        <dbReference type="EMBL" id="CEP77891.1"/>
    </source>
</evidence>
<reference evidence="4" key="1">
    <citation type="submission" date="2014-11" db="EMBL/GenBank/DDBJ databases">
        <authorList>
            <person name="Wibberg D."/>
        </authorList>
    </citation>
    <scope>NUCLEOTIDE SEQUENCE [LARGE SCALE GENOMIC DNA]</scope>
    <source>
        <strain evidence="4">L3</strain>
    </source>
</reference>
<dbReference type="STRING" id="1006576.DTL3_0572"/>
<keyword evidence="4" id="KW-1185">Reference proteome</keyword>
<feature type="signal peptide" evidence="1">
    <location>
        <begin position="1"/>
        <end position="20"/>
    </location>
</feature>
<dbReference type="Pfam" id="PF03372">
    <property type="entry name" value="Exo_endo_phos"/>
    <property type="match status" value="1"/>
</dbReference>
<keyword evidence="1" id="KW-0732">Signal</keyword>
<dbReference type="GO" id="GO:0016020">
    <property type="term" value="C:membrane"/>
    <property type="evidence" value="ECO:0007669"/>
    <property type="project" value="GOC"/>
</dbReference>
<name>A0A0C7NIY5_DEFTU</name>
<evidence type="ECO:0000259" key="2">
    <source>
        <dbReference type="Pfam" id="PF03372"/>
    </source>
</evidence>
<dbReference type="InterPro" id="IPR051916">
    <property type="entry name" value="GPI-anchor_lipid_remodeler"/>
</dbReference>
<evidence type="ECO:0000313" key="4">
    <source>
        <dbReference type="Proteomes" id="UP000032809"/>
    </source>
</evidence>
<dbReference type="RefSeq" id="WP_045087442.1">
    <property type="nucleotide sequence ID" value="NZ_LN824141.1"/>
</dbReference>
<dbReference type="GO" id="GO:0003824">
    <property type="term" value="F:catalytic activity"/>
    <property type="evidence" value="ECO:0007669"/>
    <property type="project" value="InterPro"/>
</dbReference>